<dbReference type="EMBL" id="CP081297">
    <property type="protein sequence ID" value="QZD86541.1"/>
    <property type="molecule type" value="Genomic_DNA"/>
</dbReference>
<keyword evidence="5" id="KW-0732">Signal</keyword>
<feature type="domain" description="OmpA-like" evidence="6">
    <location>
        <begin position="185"/>
        <end position="304"/>
    </location>
</feature>
<keyword evidence="2 4" id="KW-0472">Membrane</keyword>
<dbReference type="InterPro" id="IPR050330">
    <property type="entry name" value="Bact_OuterMem_StrucFunc"/>
</dbReference>
<comment type="subcellular location">
    <subcellularLocation>
        <location evidence="1">Cell outer membrane</location>
    </subcellularLocation>
</comment>
<feature type="chain" id="PRO_5045856189" evidence="5">
    <location>
        <begin position="28"/>
        <end position="309"/>
    </location>
</feature>
<dbReference type="Pfam" id="PF00691">
    <property type="entry name" value="OmpA"/>
    <property type="match status" value="1"/>
</dbReference>
<evidence type="ECO:0000313" key="8">
    <source>
        <dbReference type="Proteomes" id="UP000824280"/>
    </source>
</evidence>
<name>A0ABX8ZC12_9SPHN</name>
<evidence type="ECO:0000256" key="5">
    <source>
        <dbReference type="SAM" id="SignalP"/>
    </source>
</evidence>
<accession>A0ABX8ZC12</accession>
<keyword evidence="8" id="KW-1185">Reference proteome</keyword>
<dbReference type="PANTHER" id="PTHR30329:SF21">
    <property type="entry name" value="LIPOPROTEIN YIAD-RELATED"/>
    <property type="match status" value="1"/>
</dbReference>
<dbReference type="RefSeq" id="WP_221422085.1">
    <property type="nucleotide sequence ID" value="NZ_CP081297.1"/>
</dbReference>
<dbReference type="Proteomes" id="UP000824280">
    <property type="component" value="Chromosome"/>
</dbReference>
<dbReference type="InterPro" id="IPR036737">
    <property type="entry name" value="OmpA-like_sf"/>
</dbReference>
<dbReference type="Gene3D" id="3.30.1330.60">
    <property type="entry name" value="OmpA-like domain"/>
    <property type="match status" value="1"/>
</dbReference>
<keyword evidence="3" id="KW-0998">Cell outer membrane</keyword>
<evidence type="ECO:0000256" key="4">
    <source>
        <dbReference type="PROSITE-ProRule" id="PRU00473"/>
    </source>
</evidence>
<dbReference type="CDD" id="cd07185">
    <property type="entry name" value="OmpA_C-like"/>
    <property type="match status" value="1"/>
</dbReference>
<evidence type="ECO:0000256" key="1">
    <source>
        <dbReference type="ARBA" id="ARBA00004442"/>
    </source>
</evidence>
<evidence type="ECO:0000259" key="6">
    <source>
        <dbReference type="PROSITE" id="PS51123"/>
    </source>
</evidence>
<dbReference type="PRINTS" id="PR01021">
    <property type="entry name" value="OMPADOMAIN"/>
</dbReference>
<gene>
    <name evidence="7" type="ORF">K3166_09955</name>
</gene>
<dbReference type="InterPro" id="IPR006664">
    <property type="entry name" value="OMP_bac"/>
</dbReference>
<feature type="signal peptide" evidence="5">
    <location>
        <begin position="1"/>
        <end position="27"/>
    </location>
</feature>
<dbReference type="PANTHER" id="PTHR30329">
    <property type="entry name" value="STATOR ELEMENT OF FLAGELLAR MOTOR COMPLEX"/>
    <property type="match status" value="1"/>
</dbReference>
<dbReference type="InterPro" id="IPR006665">
    <property type="entry name" value="OmpA-like"/>
</dbReference>
<proteinExistence type="predicted"/>
<reference evidence="7 8" key="1">
    <citation type="submission" date="2021-08" db="EMBL/GenBank/DDBJ databases">
        <title>Comparative Genomics Analysis of the Genus Qipengyuania Reveals Extensive Genetic Diversity and Metabolic Versatility, Including the Description of Fifteen Novel Species.</title>
        <authorList>
            <person name="Liu Y."/>
        </authorList>
    </citation>
    <scope>NUCLEOTIDE SEQUENCE [LARGE SCALE GENOMIC DNA]</scope>
    <source>
        <strain evidence="7 8">1XM2-8</strain>
    </source>
</reference>
<dbReference type="PROSITE" id="PS51123">
    <property type="entry name" value="OMPA_2"/>
    <property type="match status" value="1"/>
</dbReference>
<evidence type="ECO:0000256" key="2">
    <source>
        <dbReference type="ARBA" id="ARBA00023136"/>
    </source>
</evidence>
<dbReference type="SUPFAM" id="SSF103088">
    <property type="entry name" value="OmpA-like"/>
    <property type="match status" value="1"/>
</dbReference>
<evidence type="ECO:0000256" key="3">
    <source>
        <dbReference type="ARBA" id="ARBA00023237"/>
    </source>
</evidence>
<evidence type="ECO:0000313" key="7">
    <source>
        <dbReference type="EMBL" id="QZD86541.1"/>
    </source>
</evidence>
<protein>
    <submittedName>
        <fullName evidence="7">OmpA family protein</fullName>
    </submittedName>
</protein>
<organism evidence="7 8">
    <name type="scientific">Qipengyuania psychrotolerans</name>
    <dbReference type="NCBI Taxonomy" id="2867238"/>
    <lineage>
        <taxon>Bacteria</taxon>
        <taxon>Pseudomonadati</taxon>
        <taxon>Pseudomonadota</taxon>
        <taxon>Alphaproteobacteria</taxon>
        <taxon>Sphingomonadales</taxon>
        <taxon>Erythrobacteraceae</taxon>
        <taxon>Qipengyuania</taxon>
    </lineage>
</organism>
<sequence length="309" mass="33036">MTTISKQPKGLLILAALSMTTSGSLSAQELRPVGEAPEQAAEEDVLTTVVGAAPSDFSEMPEGPELEGFISARNGNRMQVTTVDGSNTVVVVSPGTEIRSTGGFLGLSSKELGAESLLNGLPVTVETVQWGNRGLLATDIKLKSKNLETAAMIRNGTSQQFAEQRTDIDANAELAESLRGRMGDIDKYNIKGTTNVYFDTAKWNLSPSAERELCEAASDANAMDNALLLVVGYTDSDGSQDYNQTLSEKRAGRVVNFLQQQCKWEPWRMLTPTGMAESDPLADNSTAAGKAQNRRVSVNILVSKSVDGI</sequence>